<comment type="caution">
    <text evidence="2">The sequence shown here is derived from an EMBL/GenBank/DDBJ whole genome shotgun (WGS) entry which is preliminary data.</text>
</comment>
<dbReference type="AlphaFoldDB" id="A0A843TE75"/>
<evidence type="ECO:0000313" key="2">
    <source>
        <dbReference type="EMBL" id="MQL68536.1"/>
    </source>
</evidence>
<accession>A0A843TE75</accession>
<dbReference type="EMBL" id="NMUH01000016">
    <property type="protein sequence ID" value="MQL68536.1"/>
    <property type="molecule type" value="Genomic_DNA"/>
</dbReference>
<evidence type="ECO:0000256" key="1">
    <source>
        <dbReference type="SAM" id="MobiDB-lite"/>
    </source>
</evidence>
<sequence length="118" mass="13347">MGKMQIFVRLTIRTAREAPIQNRQFDPIGTSNVSLEYVNPRRGDHTESSCHGDRKLCSTRRENSSPVKELGITYHPGIGIAYVTTIQNRHSETVDRTLNSWNSMLGPKFHRGACVLVH</sequence>
<reference evidence="2" key="1">
    <citation type="submission" date="2017-07" db="EMBL/GenBank/DDBJ databases">
        <title>Taro Niue Genome Assembly and Annotation.</title>
        <authorList>
            <person name="Atibalentja N."/>
            <person name="Keating K."/>
            <person name="Fields C.J."/>
        </authorList>
    </citation>
    <scope>NUCLEOTIDE SEQUENCE</scope>
    <source>
        <strain evidence="2">Niue_2</strain>
        <tissue evidence="2">Leaf</tissue>
    </source>
</reference>
<dbReference type="Proteomes" id="UP000652761">
    <property type="component" value="Unassembled WGS sequence"/>
</dbReference>
<organism evidence="2 3">
    <name type="scientific">Colocasia esculenta</name>
    <name type="common">Wild taro</name>
    <name type="synonym">Arum esculentum</name>
    <dbReference type="NCBI Taxonomy" id="4460"/>
    <lineage>
        <taxon>Eukaryota</taxon>
        <taxon>Viridiplantae</taxon>
        <taxon>Streptophyta</taxon>
        <taxon>Embryophyta</taxon>
        <taxon>Tracheophyta</taxon>
        <taxon>Spermatophyta</taxon>
        <taxon>Magnoliopsida</taxon>
        <taxon>Liliopsida</taxon>
        <taxon>Araceae</taxon>
        <taxon>Aroideae</taxon>
        <taxon>Colocasieae</taxon>
        <taxon>Colocasia</taxon>
    </lineage>
</organism>
<protein>
    <submittedName>
        <fullName evidence="2">Uncharacterized protein</fullName>
    </submittedName>
</protein>
<feature type="region of interest" description="Disordered" evidence="1">
    <location>
        <begin position="40"/>
        <end position="62"/>
    </location>
</feature>
<proteinExistence type="predicted"/>
<name>A0A843TE75_COLES</name>
<gene>
    <name evidence="2" type="ORF">Taro_000864</name>
</gene>
<evidence type="ECO:0000313" key="3">
    <source>
        <dbReference type="Proteomes" id="UP000652761"/>
    </source>
</evidence>
<keyword evidence="3" id="KW-1185">Reference proteome</keyword>